<proteinExistence type="predicted"/>
<name>A0A212J6G3_9BACT</name>
<evidence type="ECO:0000313" key="1">
    <source>
        <dbReference type="EMBL" id="SBV95018.1"/>
    </source>
</evidence>
<protein>
    <submittedName>
        <fullName evidence="1">Uncharacterized protein</fullName>
    </submittedName>
</protein>
<reference evidence="1" key="1">
    <citation type="submission" date="2016-04" db="EMBL/GenBank/DDBJ databases">
        <authorList>
            <person name="Evans L.H."/>
            <person name="Alamgir A."/>
            <person name="Owens N."/>
            <person name="Weber N.D."/>
            <person name="Virtaneva K."/>
            <person name="Barbian K."/>
            <person name="Babar A."/>
            <person name="Rosenke K."/>
        </authorList>
    </citation>
    <scope>NUCLEOTIDE SEQUENCE</scope>
    <source>
        <strain evidence="1">86-1</strain>
    </source>
</reference>
<dbReference type="AlphaFoldDB" id="A0A212J6G3"/>
<dbReference type="EMBL" id="FLUM01000001">
    <property type="protein sequence ID" value="SBV95018.1"/>
    <property type="molecule type" value="Genomic_DNA"/>
</dbReference>
<gene>
    <name evidence="1" type="ORF">KL86DYS1_11283</name>
</gene>
<accession>A0A212J6G3</accession>
<organism evidence="1">
    <name type="scientific">uncultured Dysgonomonas sp</name>
    <dbReference type="NCBI Taxonomy" id="206096"/>
    <lineage>
        <taxon>Bacteria</taxon>
        <taxon>Pseudomonadati</taxon>
        <taxon>Bacteroidota</taxon>
        <taxon>Bacteroidia</taxon>
        <taxon>Bacteroidales</taxon>
        <taxon>Dysgonomonadaceae</taxon>
        <taxon>Dysgonomonas</taxon>
        <taxon>environmental samples</taxon>
    </lineage>
</organism>
<sequence length="186" mass="20703">MIAFAACGSDDGISPIKRWTGTNDISDFQAYIGATGGAKPIAYALDTMGRIDSARNAFYTRKMNSAYNANLFKEMSVYFNEDKVTYVDSMGYYKIVSTYHFKNDSLFVLKDGNKDLFIALGSMDSLYRTKGYARYISPKTGNDTTSYHDFPLTADIVARLAGFSGTAAMTNTEDTIVWLNAKYIFK</sequence>